<dbReference type="EnsemblProtists" id="HpaT806423">
    <property type="protein sequence ID" value="HpaP806423"/>
    <property type="gene ID" value="HpaG806423"/>
</dbReference>
<reference evidence="1" key="2">
    <citation type="submission" date="2015-06" db="UniProtKB">
        <authorList>
            <consortium name="EnsemblProtists"/>
        </authorList>
    </citation>
    <scope>IDENTIFICATION</scope>
    <source>
        <strain evidence="1">Emoy2</strain>
    </source>
</reference>
<name>M4BJ45_HYAAE</name>
<sequence length="64" mass="7112">MESNLTSARDTFQAAGVIVHLFRQSLILRVQGSFPELPVLWCLRSTLSSRGYLALITGDFALDE</sequence>
<dbReference type="Proteomes" id="UP000011713">
    <property type="component" value="Unassembled WGS sequence"/>
</dbReference>
<dbReference type="VEuPathDB" id="FungiDB:HpaG806423"/>
<reference evidence="2" key="1">
    <citation type="journal article" date="2010" name="Science">
        <title>Signatures of adaptation to obligate biotrophy in the Hyaloperonospora arabidopsidis genome.</title>
        <authorList>
            <person name="Baxter L."/>
            <person name="Tripathy S."/>
            <person name="Ishaque N."/>
            <person name="Boot N."/>
            <person name="Cabral A."/>
            <person name="Kemen E."/>
            <person name="Thines M."/>
            <person name="Ah-Fong A."/>
            <person name="Anderson R."/>
            <person name="Badejoko W."/>
            <person name="Bittner-Eddy P."/>
            <person name="Boore J.L."/>
            <person name="Chibucos M.C."/>
            <person name="Coates M."/>
            <person name="Dehal P."/>
            <person name="Delehaunty K."/>
            <person name="Dong S."/>
            <person name="Downton P."/>
            <person name="Dumas B."/>
            <person name="Fabro G."/>
            <person name="Fronick C."/>
            <person name="Fuerstenberg S.I."/>
            <person name="Fulton L."/>
            <person name="Gaulin E."/>
            <person name="Govers F."/>
            <person name="Hughes L."/>
            <person name="Humphray S."/>
            <person name="Jiang R.H."/>
            <person name="Judelson H."/>
            <person name="Kamoun S."/>
            <person name="Kyung K."/>
            <person name="Meijer H."/>
            <person name="Minx P."/>
            <person name="Morris P."/>
            <person name="Nelson J."/>
            <person name="Phuntumart V."/>
            <person name="Qutob D."/>
            <person name="Rehmany A."/>
            <person name="Rougon-Cardoso A."/>
            <person name="Ryden P."/>
            <person name="Torto-Alalibo T."/>
            <person name="Studholme D."/>
            <person name="Wang Y."/>
            <person name="Win J."/>
            <person name="Wood J."/>
            <person name="Clifton S.W."/>
            <person name="Rogers J."/>
            <person name="Van den Ackerveken G."/>
            <person name="Jones J.D."/>
            <person name="McDowell J.M."/>
            <person name="Beynon J."/>
            <person name="Tyler B.M."/>
        </authorList>
    </citation>
    <scope>NUCLEOTIDE SEQUENCE [LARGE SCALE GENOMIC DNA]</scope>
    <source>
        <strain evidence="2">Emoy2</strain>
    </source>
</reference>
<evidence type="ECO:0000313" key="1">
    <source>
        <dbReference type="EnsemblProtists" id="HpaP806423"/>
    </source>
</evidence>
<dbReference type="InParanoid" id="M4BJ45"/>
<keyword evidence="2" id="KW-1185">Reference proteome</keyword>
<proteinExistence type="predicted"/>
<dbReference type="HOGENOM" id="CLU_2872421_0_0_1"/>
<protein>
    <submittedName>
        <fullName evidence="1">Uncharacterized protein</fullName>
    </submittedName>
</protein>
<dbReference type="AlphaFoldDB" id="M4BJ45"/>
<dbReference type="EMBL" id="JH598312">
    <property type="status" value="NOT_ANNOTATED_CDS"/>
    <property type="molecule type" value="Genomic_DNA"/>
</dbReference>
<organism evidence="1 2">
    <name type="scientific">Hyaloperonospora arabidopsidis (strain Emoy2)</name>
    <name type="common">Downy mildew agent</name>
    <name type="synonym">Peronospora arabidopsidis</name>
    <dbReference type="NCBI Taxonomy" id="559515"/>
    <lineage>
        <taxon>Eukaryota</taxon>
        <taxon>Sar</taxon>
        <taxon>Stramenopiles</taxon>
        <taxon>Oomycota</taxon>
        <taxon>Peronosporomycetes</taxon>
        <taxon>Peronosporales</taxon>
        <taxon>Peronosporaceae</taxon>
        <taxon>Hyaloperonospora</taxon>
    </lineage>
</organism>
<evidence type="ECO:0000313" key="2">
    <source>
        <dbReference type="Proteomes" id="UP000011713"/>
    </source>
</evidence>
<accession>M4BJ45</accession>